<keyword evidence="3" id="KW-1185">Reference proteome</keyword>
<reference evidence="2" key="1">
    <citation type="submission" date="2018-11" db="EMBL/GenBank/DDBJ databases">
        <authorList>
            <consortium name="Pathogen Informatics"/>
        </authorList>
    </citation>
    <scope>NUCLEOTIDE SEQUENCE</scope>
</reference>
<protein>
    <submittedName>
        <fullName evidence="2">Uncharacterized protein</fullName>
    </submittedName>
</protein>
<feature type="region of interest" description="Disordered" evidence="1">
    <location>
        <begin position="128"/>
        <end position="148"/>
    </location>
</feature>
<organism evidence="2 3">
    <name type="scientific">Protopolystoma xenopodis</name>
    <dbReference type="NCBI Taxonomy" id="117903"/>
    <lineage>
        <taxon>Eukaryota</taxon>
        <taxon>Metazoa</taxon>
        <taxon>Spiralia</taxon>
        <taxon>Lophotrochozoa</taxon>
        <taxon>Platyhelminthes</taxon>
        <taxon>Monogenea</taxon>
        <taxon>Polyopisthocotylea</taxon>
        <taxon>Polystomatidea</taxon>
        <taxon>Polystomatidae</taxon>
        <taxon>Protopolystoma</taxon>
    </lineage>
</organism>
<proteinExistence type="predicted"/>
<dbReference type="AlphaFoldDB" id="A0A448XGK8"/>
<accession>A0A448XGK8</accession>
<comment type="caution">
    <text evidence="2">The sequence shown here is derived from an EMBL/GenBank/DDBJ whole genome shotgun (WGS) entry which is preliminary data.</text>
</comment>
<evidence type="ECO:0000313" key="3">
    <source>
        <dbReference type="Proteomes" id="UP000784294"/>
    </source>
</evidence>
<dbReference type="EMBL" id="CAAALY010251930">
    <property type="protein sequence ID" value="VEL36318.1"/>
    <property type="molecule type" value="Genomic_DNA"/>
</dbReference>
<evidence type="ECO:0000313" key="2">
    <source>
        <dbReference type="EMBL" id="VEL36318.1"/>
    </source>
</evidence>
<sequence length="400" mass="41510">MPRQFDKKLSLATLSGQIPYRPTGRQSSAISLHTPCYPPVSCSISASTATGSGVLYPSRQGRSLSRPSLLLLGSGAAGSLGESALGNSHICNGYAESGHGVLTSRSGSVQGSVGAASSVSLLWLGTSRASRRPRSGTPRALRRGPVTPAGASVTPGFAGFWGRRTPGYASTLTWLADSVTQVAVGSVPSFDNSTEPNSPQLKPTQKNLLADYTCAEAVNSNHRLLQPSTSSACGSVSPSLPASSAHGPTIQPPAIAYPLVSLHLESLPQSLNLHARATSASTTKWDFLSDNSTINARAAGVNAKFMETNSFQIPDDDIFDGVVGMTDDKALHRNCYRSGKENQSESRAEVANGIGLGHGATCASIALPACALLPDSHLAVPPSSTNHLLLRNATWKSGNP</sequence>
<dbReference type="Proteomes" id="UP000784294">
    <property type="component" value="Unassembled WGS sequence"/>
</dbReference>
<name>A0A448XGK8_9PLAT</name>
<gene>
    <name evidence="2" type="ORF">PXEA_LOCUS29758</name>
</gene>
<evidence type="ECO:0000256" key="1">
    <source>
        <dbReference type="SAM" id="MobiDB-lite"/>
    </source>
</evidence>